<accession>A0A840X0I1</accession>
<dbReference type="SMART" id="SM00421">
    <property type="entry name" value="HTH_LUXR"/>
    <property type="match status" value="1"/>
</dbReference>
<protein>
    <submittedName>
        <fullName evidence="2">Pimeloyl-ACP methyl ester carboxylesterase/DNA-binding CsgD family transcriptional regulator</fullName>
    </submittedName>
</protein>
<dbReference type="EMBL" id="JACIJS010000006">
    <property type="protein sequence ID" value="MBB5516234.1"/>
    <property type="molecule type" value="Genomic_DNA"/>
</dbReference>
<dbReference type="Pfam" id="PF00196">
    <property type="entry name" value="GerE"/>
    <property type="match status" value="1"/>
</dbReference>
<dbReference type="InterPro" id="IPR016032">
    <property type="entry name" value="Sig_transdc_resp-reg_C-effctor"/>
</dbReference>
<dbReference type="InterPro" id="IPR036388">
    <property type="entry name" value="WH-like_DNA-bd_sf"/>
</dbReference>
<dbReference type="InterPro" id="IPR000073">
    <property type="entry name" value="AB_hydrolase_1"/>
</dbReference>
<sequence length="574" mass="62041">METPAENSKLIALLNSAYAVSEDSTQLDALFDQANAYLFQSGGGWQRAPDLGAARVLAPEIAQHSARLARLFDRFQGSESAQNALSGSMAETAHARMIVSAAGRVEWCNAAAAALFPEAQGKPLDAVPITRDGQQALRLALRGLRDGSGLTQDILPVVHDADGSLHFAVCQVTALPDRPEEPVLALAFSHIRWTDDLVDQIAAALGLSKREAVVLHGVLNGQNQSQIAQTAGKSVETIKAQSKAILQKTGLPRMADVAVLASSVAYLRRPAVAAQNLPEDGHFLPVAGGRTVHYRQYGAPDGVPFLFLHGLQTGPFFPKAMERAFAREGLRLIAPSRPWFGKTSPSSTDAAFNDETITDALAVLEAEQIEHVHIIAHQGGVSHAYRIAAHLGDRLRGMVMIGAGIPIDETTHIHAMNRQTRMAAIATKHTPALMEMILTIGTRAFLKSGPRSFFDSFFRNDPVDRACLDDPAIYPAIEAGGLHMIVQGTRGFVLDGAAAMSDWTEAYRAVHCRAEWLHGAHCPVMGAEFIEQYVRTTSNNPVTIVPDSGFHVLYHKPDLILDLLRRAAAWDEAR</sequence>
<name>A0A840X0I1_9RHOB</name>
<evidence type="ECO:0000313" key="2">
    <source>
        <dbReference type="EMBL" id="MBB5516234.1"/>
    </source>
</evidence>
<proteinExistence type="predicted"/>
<dbReference type="InterPro" id="IPR000792">
    <property type="entry name" value="Tscrpt_reg_LuxR_C"/>
</dbReference>
<dbReference type="Gene3D" id="3.40.50.1820">
    <property type="entry name" value="alpha/beta hydrolase"/>
    <property type="match status" value="1"/>
</dbReference>
<comment type="caution">
    <text evidence="2">The sequence shown here is derived from an EMBL/GenBank/DDBJ whole genome shotgun (WGS) entry which is preliminary data.</text>
</comment>
<keyword evidence="2" id="KW-0238">DNA-binding</keyword>
<organism evidence="2 3">
    <name type="scientific">Rubricella aquisinus</name>
    <dbReference type="NCBI Taxonomy" id="2028108"/>
    <lineage>
        <taxon>Bacteria</taxon>
        <taxon>Pseudomonadati</taxon>
        <taxon>Pseudomonadota</taxon>
        <taxon>Alphaproteobacteria</taxon>
        <taxon>Rhodobacterales</taxon>
        <taxon>Paracoccaceae</taxon>
        <taxon>Rubricella</taxon>
    </lineage>
</organism>
<evidence type="ECO:0000259" key="1">
    <source>
        <dbReference type="SMART" id="SM00421"/>
    </source>
</evidence>
<dbReference type="GO" id="GO:0006355">
    <property type="term" value="P:regulation of DNA-templated transcription"/>
    <property type="evidence" value="ECO:0007669"/>
    <property type="project" value="InterPro"/>
</dbReference>
<dbReference type="SUPFAM" id="SSF53474">
    <property type="entry name" value="alpha/beta-Hydrolases"/>
    <property type="match status" value="1"/>
</dbReference>
<dbReference type="Pfam" id="PF00561">
    <property type="entry name" value="Abhydrolase_1"/>
    <property type="match status" value="1"/>
</dbReference>
<keyword evidence="3" id="KW-1185">Reference proteome</keyword>
<dbReference type="Gene3D" id="1.10.10.10">
    <property type="entry name" value="Winged helix-like DNA-binding domain superfamily/Winged helix DNA-binding domain"/>
    <property type="match status" value="1"/>
</dbReference>
<dbReference type="Proteomes" id="UP000553766">
    <property type="component" value="Unassembled WGS sequence"/>
</dbReference>
<feature type="domain" description="HTH luxR-type" evidence="1">
    <location>
        <begin position="204"/>
        <end position="261"/>
    </location>
</feature>
<dbReference type="SUPFAM" id="SSF46894">
    <property type="entry name" value="C-terminal effector domain of the bipartite response regulators"/>
    <property type="match status" value="1"/>
</dbReference>
<dbReference type="RefSeq" id="WP_184011632.1">
    <property type="nucleotide sequence ID" value="NZ_JACIJS010000006.1"/>
</dbReference>
<dbReference type="GO" id="GO:0003677">
    <property type="term" value="F:DNA binding"/>
    <property type="evidence" value="ECO:0007669"/>
    <property type="project" value="UniProtKB-KW"/>
</dbReference>
<dbReference type="InterPro" id="IPR029058">
    <property type="entry name" value="AB_hydrolase_fold"/>
</dbReference>
<evidence type="ECO:0000313" key="3">
    <source>
        <dbReference type="Proteomes" id="UP000553766"/>
    </source>
</evidence>
<dbReference type="PANTHER" id="PTHR43689">
    <property type="entry name" value="HYDROLASE"/>
    <property type="match status" value="1"/>
</dbReference>
<dbReference type="PANTHER" id="PTHR43689:SF8">
    <property type="entry name" value="ALPHA_BETA-HYDROLASES SUPERFAMILY PROTEIN"/>
    <property type="match status" value="1"/>
</dbReference>
<gene>
    <name evidence="2" type="ORF">FHS89_002260</name>
</gene>
<dbReference type="AlphaFoldDB" id="A0A840X0I1"/>
<reference evidence="2 3" key="1">
    <citation type="submission" date="2020-08" db="EMBL/GenBank/DDBJ databases">
        <title>Genomic Encyclopedia of Type Strains, Phase IV (KMG-IV): sequencing the most valuable type-strain genomes for metagenomic binning, comparative biology and taxonomic classification.</title>
        <authorList>
            <person name="Goeker M."/>
        </authorList>
    </citation>
    <scope>NUCLEOTIDE SEQUENCE [LARGE SCALE GENOMIC DNA]</scope>
    <source>
        <strain evidence="2 3">DSM 103377</strain>
    </source>
</reference>